<dbReference type="AlphaFoldDB" id="A0A561ENJ4"/>
<reference evidence="2 3" key="1">
    <citation type="submission" date="2019-06" db="EMBL/GenBank/DDBJ databases">
        <title>Sequencing the genomes of 1000 actinobacteria strains.</title>
        <authorList>
            <person name="Klenk H.-P."/>
        </authorList>
    </citation>
    <scope>NUCLEOTIDE SEQUENCE [LARGE SCALE GENOMIC DNA]</scope>
    <source>
        <strain evidence="2 3">DSM 41649</strain>
    </source>
</reference>
<keyword evidence="3" id="KW-1185">Reference proteome</keyword>
<feature type="region of interest" description="Disordered" evidence="1">
    <location>
        <begin position="213"/>
        <end position="234"/>
    </location>
</feature>
<proteinExistence type="predicted"/>
<comment type="caution">
    <text evidence="2">The sequence shown here is derived from an EMBL/GenBank/DDBJ whole genome shotgun (WGS) entry which is preliminary data.</text>
</comment>
<accession>A0A561ENJ4</accession>
<name>A0A561ENJ4_9ACTN</name>
<sequence length="234" mass="25248">MTLTGPQKIPGALLDLFFGDGQYSGAGMEANCGVLHTTEGPTLYDYDSGAKAPQVTGVPDMAGRRIVWHQHFGVDESARALVNAPGGVQTNMANCFQIELVGTCDTDNAQTWSLGSKTLHAGVDYIYWPDAPHWALAEVAWLLRWLSDQHGIPLTSGLRFEAYPASSGANNGVRMTFDQWTSFTGWCGHMHVPENTHGDPGDIDITQLLALATGTPNPSPAPASGRRRLDEEVR</sequence>
<dbReference type="Proteomes" id="UP000318416">
    <property type="component" value="Unassembled WGS sequence"/>
</dbReference>
<dbReference type="RefSeq" id="WP_211785749.1">
    <property type="nucleotide sequence ID" value="NZ_BAAABR010000089.1"/>
</dbReference>
<organism evidence="2 3">
    <name type="scientific">Kitasatospora atroaurantiaca</name>
    <dbReference type="NCBI Taxonomy" id="285545"/>
    <lineage>
        <taxon>Bacteria</taxon>
        <taxon>Bacillati</taxon>
        <taxon>Actinomycetota</taxon>
        <taxon>Actinomycetes</taxon>
        <taxon>Kitasatosporales</taxon>
        <taxon>Streptomycetaceae</taxon>
        <taxon>Kitasatospora</taxon>
    </lineage>
</organism>
<evidence type="ECO:0000256" key="1">
    <source>
        <dbReference type="SAM" id="MobiDB-lite"/>
    </source>
</evidence>
<evidence type="ECO:0000313" key="2">
    <source>
        <dbReference type="EMBL" id="TWE17162.1"/>
    </source>
</evidence>
<protein>
    <submittedName>
        <fullName evidence="2">Uncharacterized protein</fullName>
    </submittedName>
</protein>
<gene>
    <name evidence="2" type="ORF">FB465_2167</name>
</gene>
<evidence type="ECO:0000313" key="3">
    <source>
        <dbReference type="Proteomes" id="UP000318416"/>
    </source>
</evidence>
<dbReference type="EMBL" id="VIVR01000001">
    <property type="protein sequence ID" value="TWE17162.1"/>
    <property type="molecule type" value="Genomic_DNA"/>
</dbReference>